<dbReference type="AlphaFoldDB" id="A0A117PXQ3"/>
<sequence>MIPPHPALHGGPVYLDHNATTPVDPRVAEAMWPYLTDWFGNPSSAHAYAREPHAALTRARAQVAALIGGQSGEIVFTGSGSEADNLALRGAVLAAETDRPHVVTQVTEHPAVLQTCRALERLHGVEVTYLPVDADGLVDPAALAAALTQRTVLVSVMAANNETGAVQPIAELARATRAHGAVFHCDAAQAVGKLPLNVDELGVDLLTVVGHKMYAPKGIAALYVRDGITLEPLVYGGGQEQGLRAGTENVALSVALGAAAELAAEELADDGHRRIQDLRDRLHAELSDALPGRVRLNGPAEPRLPNTLNISIEGIRSHELLAAAPEVAASTGSACHSGDHTLSPVLHAMGLDDSRGLSAFRLSLGRWTTVEEVNRAAYLLIRAVRTT</sequence>
<keyword evidence="4" id="KW-0479">Metal-binding</keyword>
<dbReference type="SUPFAM" id="SSF53383">
    <property type="entry name" value="PLP-dependent transferases"/>
    <property type="match status" value="1"/>
</dbReference>
<evidence type="ECO:0000256" key="2">
    <source>
        <dbReference type="ARBA" id="ARBA00006490"/>
    </source>
</evidence>
<dbReference type="RefSeq" id="WP_066993910.1">
    <property type="nucleotide sequence ID" value="NZ_BNDU01000004.1"/>
</dbReference>
<keyword evidence="11" id="KW-1185">Reference proteome</keyword>
<dbReference type="FunFam" id="3.40.640.10:FF:000084">
    <property type="entry name" value="IscS-like cysteine desulfurase"/>
    <property type="match status" value="1"/>
</dbReference>
<evidence type="ECO:0000313" key="10">
    <source>
        <dbReference type="EMBL" id="KUM97417.1"/>
    </source>
</evidence>
<dbReference type="GO" id="GO:0051536">
    <property type="term" value="F:iron-sulfur cluster binding"/>
    <property type="evidence" value="ECO:0007669"/>
    <property type="project" value="UniProtKB-KW"/>
</dbReference>
<dbReference type="Gene3D" id="1.10.260.50">
    <property type="match status" value="1"/>
</dbReference>
<evidence type="ECO:0000256" key="5">
    <source>
        <dbReference type="ARBA" id="ARBA00022898"/>
    </source>
</evidence>
<dbReference type="Gene3D" id="3.40.640.10">
    <property type="entry name" value="Type I PLP-dependent aspartate aminotransferase-like (Major domain)"/>
    <property type="match status" value="1"/>
</dbReference>
<dbReference type="GO" id="GO:0046872">
    <property type="term" value="F:metal ion binding"/>
    <property type="evidence" value="ECO:0007669"/>
    <property type="project" value="UniProtKB-KW"/>
</dbReference>
<gene>
    <name evidence="10" type="ORF">AQI88_07450</name>
</gene>
<evidence type="ECO:0000256" key="4">
    <source>
        <dbReference type="ARBA" id="ARBA00022723"/>
    </source>
</evidence>
<dbReference type="Pfam" id="PF00266">
    <property type="entry name" value="Aminotran_5"/>
    <property type="match status" value="1"/>
</dbReference>
<keyword evidence="7" id="KW-0411">Iron-sulfur</keyword>
<keyword evidence="3" id="KW-0808">Transferase</keyword>
<comment type="cofactor">
    <cofactor evidence="1">
        <name>pyridoxal 5'-phosphate</name>
        <dbReference type="ChEBI" id="CHEBI:597326"/>
    </cofactor>
</comment>
<evidence type="ECO:0000256" key="8">
    <source>
        <dbReference type="ARBA" id="ARBA00050776"/>
    </source>
</evidence>
<dbReference type="PANTHER" id="PTHR11601">
    <property type="entry name" value="CYSTEINE DESULFURYLASE FAMILY MEMBER"/>
    <property type="match status" value="1"/>
</dbReference>
<protein>
    <submittedName>
        <fullName evidence="10">Cysteine desulfurase NifS</fullName>
    </submittedName>
</protein>
<dbReference type="Proteomes" id="UP000054241">
    <property type="component" value="Unassembled WGS sequence"/>
</dbReference>
<accession>A0A117PXQ3</accession>
<evidence type="ECO:0000256" key="1">
    <source>
        <dbReference type="ARBA" id="ARBA00001933"/>
    </source>
</evidence>
<comment type="caution">
    <text evidence="10">The sequence shown here is derived from an EMBL/GenBank/DDBJ whole genome shotgun (WGS) entry which is preliminary data.</text>
</comment>
<dbReference type="InterPro" id="IPR000192">
    <property type="entry name" value="Aminotrans_V_dom"/>
</dbReference>
<dbReference type="STRING" id="67285.AQI88_07450"/>
<dbReference type="Gene3D" id="3.90.1150.10">
    <property type="entry name" value="Aspartate Aminotransferase, domain 1"/>
    <property type="match status" value="1"/>
</dbReference>
<dbReference type="InterPro" id="IPR015422">
    <property type="entry name" value="PyrdxlP-dep_Trfase_small"/>
</dbReference>
<dbReference type="InterPro" id="IPR015421">
    <property type="entry name" value="PyrdxlP-dep_Trfase_major"/>
</dbReference>
<dbReference type="PIRSF" id="PIRSF005572">
    <property type="entry name" value="NifS"/>
    <property type="match status" value="1"/>
</dbReference>
<dbReference type="PANTHER" id="PTHR11601:SF34">
    <property type="entry name" value="CYSTEINE DESULFURASE"/>
    <property type="match status" value="1"/>
</dbReference>
<comment type="catalytic activity">
    <reaction evidence="8">
        <text>(sulfur carrier)-H + L-cysteine = (sulfur carrier)-SH + L-alanine</text>
        <dbReference type="Rhea" id="RHEA:43892"/>
        <dbReference type="Rhea" id="RHEA-COMP:14737"/>
        <dbReference type="Rhea" id="RHEA-COMP:14739"/>
        <dbReference type="ChEBI" id="CHEBI:29917"/>
        <dbReference type="ChEBI" id="CHEBI:35235"/>
        <dbReference type="ChEBI" id="CHEBI:57972"/>
        <dbReference type="ChEBI" id="CHEBI:64428"/>
        <dbReference type="EC" id="2.8.1.7"/>
    </reaction>
</comment>
<evidence type="ECO:0000313" key="11">
    <source>
        <dbReference type="Proteomes" id="UP000054241"/>
    </source>
</evidence>
<name>A0A117PXQ3_9ACTN</name>
<proteinExistence type="inferred from homology"/>
<feature type="domain" description="Aminotransferase class V" evidence="9">
    <location>
        <begin position="13"/>
        <end position="375"/>
    </location>
</feature>
<evidence type="ECO:0000259" key="9">
    <source>
        <dbReference type="Pfam" id="PF00266"/>
    </source>
</evidence>
<reference evidence="10 11" key="1">
    <citation type="submission" date="2015-10" db="EMBL/GenBank/DDBJ databases">
        <title>Draft genome sequence of Streptomyces cellostaticus DSM 40189, type strain for the species Streptomyces cellostaticus.</title>
        <authorList>
            <person name="Ruckert C."/>
            <person name="Winkler A."/>
            <person name="Kalinowski J."/>
            <person name="Kampfer P."/>
            <person name="Glaeser S."/>
        </authorList>
    </citation>
    <scope>NUCLEOTIDE SEQUENCE [LARGE SCALE GENOMIC DNA]</scope>
    <source>
        <strain evidence="10 11">DSM 40189</strain>
    </source>
</reference>
<evidence type="ECO:0000256" key="6">
    <source>
        <dbReference type="ARBA" id="ARBA00023004"/>
    </source>
</evidence>
<dbReference type="InterPro" id="IPR015424">
    <property type="entry name" value="PyrdxlP-dep_Trfase"/>
</dbReference>
<dbReference type="EMBL" id="LMWL01000010">
    <property type="protein sequence ID" value="KUM97417.1"/>
    <property type="molecule type" value="Genomic_DNA"/>
</dbReference>
<dbReference type="OrthoDB" id="9808002at2"/>
<keyword evidence="6" id="KW-0408">Iron</keyword>
<dbReference type="InterPro" id="IPR016454">
    <property type="entry name" value="Cysteine_dSase"/>
</dbReference>
<dbReference type="GO" id="GO:0031071">
    <property type="term" value="F:cysteine desulfurase activity"/>
    <property type="evidence" value="ECO:0007669"/>
    <property type="project" value="UniProtKB-EC"/>
</dbReference>
<organism evidence="10 11">
    <name type="scientific">Streptomyces cellostaticus</name>
    <dbReference type="NCBI Taxonomy" id="67285"/>
    <lineage>
        <taxon>Bacteria</taxon>
        <taxon>Bacillati</taxon>
        <taxon>Actinomycetota</taxon>
        <taxon>Actinomycetes</taxon>
        <taxon>Kitasatosporales</taxon>
        <taxon>Streptomycetaceae</taxon>
        <taxon>Streptomyces</taxon>
    </lineage>
</organism>
<evidence type="ECO:0000256" key="7">
    <source>
        <dbReference type="ARBA" id="ARBA00023014"/>
    </source>
</evidence>
<evidence type="ECO:0000256" key="3">
    <source>
        <dbReference type="ARBA" id="ARBA00022679"/>
    </source>
</evidence>
<keyword evidence="5" id="KW-0663">Pyridoxal phosphate</keyword>
<comment type="similarity">
    <text evidence="2">Belongs to the class-V pyridoxal-phosphate-dependent aminotransferase family. NifS/IscS subfamily.</text>
</comment>